<gene>
    <name evidence="10" type="ORF">HF320_01850</name>
</gene>
<dbReference type="Gene3D" id="1.10.1760.20">
    <property type="match status" value="1"/>
</dbReference>
<evidence type="ECO:0000256" key="8">
    <source>
        <dbReference type="PIRNR" id="PIRNR037778"/>
    </source>
</evidence>
<name>A0A7X9UAT4_9ACTN</name>
<dbReference type="AlphaFoldDB" id="A0A7X9UAT4"/>
<feature type="transmembrane region" description="Helical" evidence="9">
    <location>
        <begin position="87"/>
        <end position="108"/>
    </location>
</feature>
<dbReference type="PIRSF" id="PIRSF037778">
    <property type="entry name" value="UCP037778_transp_RibU"/>
    <property type="match status" value="1"/>
</dbReference>
<organism evidence="10 11">
    <name type="scientific">Collinsella acetigenes</name>
    <dbReference type="NCBI Taxonomy" id="2713419"/>
    <lineage>
        <taxon>Bacteria</taxon>
        <taxon>Bacillati</taxon>
        <taxon>Actinomycetota</taxon>
        <taxon>Coriobacteriia</taxon>
        <taxon>Coriobacteriales</taxon>
        <taxon>Coriobacteriaceae</taxon>
        <taxon>Collinsella</taxon>
    </lineage>
</organism>
<keyword evidence="4 8" id="KW-1003">Cell membrane</keyword>
<feature type="transmembrane region" description="Helical" evidence="9">
    <location>
        <begin position="54"/>
        <end position="81"/>
    </location>
</feature>
<dbReference type="PANTHER" id="PTHR38438">
    <property type="entry name" value="RIBOFLAVIN TRANSPORTER RIBU"/>
    <property type="match status" value="1"/>
</dbReference>
<reference evidence="10 11" key="1">
    <citation type="submission" date="2020-04" db="EMBL/GenBank/DDBJ databases">
        <title>Collinsella sp. KGMB02528 nov., an anaerobic actinobacterium isolated from human feces.</title>
        <authorList>
            <person name="Han K.-I."/>
            <person name="Eom M.K."/>
            <person name="Kim J.-S."/>
            <person name="Lee K.C."/>
            <person name="Suh M.K."/>
            <person name="Park S.-H."/>
            <person name="Lee J.H."/>
            <person name="Kang S.W."/>
            <person name="Park J.-E."/>
            <person name="Oh B.S."/>
            <person name="Yu S.Y."/>
            <person name="Choi S.-H."/>
            <person name="Lee D.H."/>
            <person name="Yoon H."/>
            <person name="Kim B.-Y."/>
            <person name="Lee J.H."/>
            <person name="Lee J.-S."/>
        </authorList>
    </citation>
    <scope>NUCLEOTIDE SEQUENCE [LARGE SCALE GENOMIC DNA]</scope>
    <source>
        <strain evidence="10 11">KGMB02528</strain>
    </source>
</reference>
<evidence type="ECO:0000256" key="6">
    <source>
        <dbReference type="ARBA" id="ARBA00022989"/>
    </source>
</evidence>
<comment type="subcellular location">
    <subcellularLocation>
        <location evidence="1">Cell membrane</location>
        <topology evidence="1">Multi-pass membrane protein</topology>
    </subcellularLocation>
</comment>
<evidence type="ECO:0000256" key="1">
    <source>
        <dbReference type="ARBA" id="ARBA00004651"/>
    </source>
</evidence>
<dbReference type="PANTHER" id="PTHR38438:SF1">
    <property type="entry name" value="RIBOFLAVIN TRANSPORTER RIBU"/>
    <property type="match status" value="1"/>
</dbReference>
<accession>A0A7X9UAT4</accession>
<feature type="transmembrane region" description="Helical" evidence="9">
    <location>
        <begin position="20"/>
        <end position="42"/>
    </location>
</feature>
<keyword evidence="7 8" id="KW-0472">Membrane</keyword>
<evidence type="ECO:0000256" key="3">
    <source>
        <dbReference type="ARBA" id="ARBA00022448"/>
    </source>
</evidence>
<keyword evidence="5 9" id="KW-0812">Transmembrane</keyword>
<evidence type="ECO:0000256" key="9">
    <source>
        <dbReference type="SAM" id="Phobius"/>
    </source>
</evidence>
<comment type="function">
    <text evidence="8">Probably a riboflavin-binding protein that interacts with the energy-coupling factor (ECF) ABC-transporter complex.</text>
</comment>
<sequence length="195" mass="20992">MSEQSTHIQFQNTNKWETKQLVTMALMCAIGAIFMYVQIPILPSAPFLSYDPSLVPAMVCGFAYGPVSGLTVGVLAVVIHALTTGDWVGGLMNIVAAIFFILPAALTYKKLHSFRGAVTGLILGIVCATAASIVSNLTIGVWFWYPSMDFIMPLIGPAIIPFNLIKTALNSVLTLAVYKAISNLITPEKQQVKGK</sequence>
<dbReference type="Pfam" id="PF12822">
    <property type="entry name" value="ECF_trnsprt"/>
    <property type="match status" value="1"/>
</dbReference>
<keyword evidence="6 9" id="KW-1133">Transmembrane helix</keyword>
<evidence type="ECO:0000256" key="5">
    <source>
        <dbReference type="ARBA" id="ARBA00022692"/>
    </source>
</evidence>
<comment type="similarity">
    <text evidence="2 8">Belongs to the prokaryotic riboflavin transporter (P-RFT) (TC 2.A.87) family.</text>
</comment>
<protein>
    <recommendedName>
        <fullName evidence="8">Riboflavin transporter</fullName>
    </recommendedName>
</protein>
<dbReference type="GO" id="GO:0032217">
    <property type="term" value="F:riboflavin transmembrane transporter activity"/>
    <property type="evidence" value="ECO:0007669"/>
    <property type="project" value="UniProtKB-UniRule"/>
</dbReference>
<proteinExistence type="inferred from homology"/>
<evidence type="ECO:0000313" key="11">
    <source>
        <dbReference type="Proteomes" id="UP000546970"/>
    </source>
</evidence>
<evidence type="ECO:0000256" key="4">
    <source>
        <dbReference type="ARBA" id="ARBA00022475"/>
    </source>
</evidence>
<keyword evidence="3 8" id="KW-0813">Transport</keyword>
<evidence type="ECO:0000313" key="10">
    <source>
        <dbReference type="EMBL" id="NMF55079.1"/>
    </source>
</evidence>
<dbReference type="Proteomes" id="UP000546970">
    <property type="component" value="Unassembled WGS sequence"/>
</dbReference>
<evidence type="ECO:0000256" key="7">
    <source>
        <dbReference type="ARBA" id="ARBA00023136"/>
    </source>
</evidence>
<dbReference type="RefSeq" id="WP_169276813.1">
    <property type="nucleotide sequence ID" value="NZ_JABBCP010000001.1"/>
</dbReference>
<dbReference type="InterPro" id="IPR024529">
    <property type="entry name" value="ECF_trnsprt_substrate-spec"/>
</dbReference>
<keyword evidence="11" id="KW-1185">Reference proteome</keyword>
<feature type="transmembrane region" description="Helical" evidence="9">
    <location>
        <begin position="120"/>
        <end position="144"/>
    </location>
</feature>
<comment type="caution">
    <text evidence="10">The sequence shown here is derived from an EMBL/GenBank/DDBJ whole genome shotgun (WGS) entry which is preliminary data.</text>
</comment>
<dbReference type="InterPro" id="IPR025720">
    <property type="entry name" value="RibU"/>
</dbReference>
<evidence type="ECO:0000256" key="2">
    <source>
        <dbReference type="ARBA" id="ARBA00005540"/>
    </source>
</evidence>
<dbReference type="GO" id="GO:0005886">
    <property type="term" value="C:plasma membrane"/>
    <property type="evidence" value="ECO:0007669"/>
    <property type="project" value="UniProtKB-SubCell"/>
</dbReference>
<dbReference type="EMBL" id="JABBCP010000001">
    <property type="protein sequence ID" value="NMF55079.1"/>
    <property type="molecule type" value="Genomic_DNA"/>
</dbReference>